<dbReference type="GO" id="GO:0015629">
    <property type="term" value="C:actin cytoskeleton"/>
    <property type="evidence" value="ECO:0007669"/>
    <property type="project" value="InterPro"/>
</dbReference>
<sequence>MIATTKHGKERAKLRRMSSFSASLDYDNEDEALYKEIFYIENGSQSNIYCNTTIRYPSETQERFLVGTLNGNVSCLERFKDVTAKEKFHSSHSMDAYEVCFAYIPAGAEIISMDAFYQKGFFDSYDCLIVGITIIIKKPDGESLHFLNVYNAIEPVKEFEIDKLAQVCQHLPLGFIPYQLRHTRIHINGRSEKVFLLAGGDQQIHVFRSNDKQNFEEVACGKFFPEFVNLPGVVLWMDIKNFANMRLSAVGCDNGQLLVCSTNTEENRVMESWTLSLDGPISTVRFFSLSKNKRKEKLSSTSGSDISESEDEKLHLLVTSCLEVSVVFVDILNKGLDDMSVLNQSDQFDSVTCSCVADIDFDGNNEIILGTYGQELLVYKWSAADNGLSDHIRFDLMWSRSFSKPLLSIRDLDLMNDGMQELVIVSLTGVHILQQNVSMAAETLLDILIKAFPDQKSITTFNEKFNNRHIPEHDKDKSDHEELEGLIEAMCSTDNSYNEVT</sequence>
<name>A0A7M5UAJ3_9CNID</name>
<dbReference type="GeneID" id="136799224"/>
<dbReference type="PANTHER" id="PTHR15435:SF2">
    <property type="entry name" value="KICSTOR COMPLEX PROTEIN KAPTIN"/>
    <property type="match status" value="1"/>
</dbReference>
<dbReference type="GO" id="GO:0051015">
    <property type="term" value="F:actin filament binding"/>
    <property type="evidence" value="ECO:0007669"/>
    <property type="project" value="TreeGrafter"/>
</dbReference>
<dbReference type="OrthoDB" id="10267127at2759"/>
<dbReference type="GO" id="GO:1904262">
    <property type="term" value="P:negative regulation of TORC1 signaling"/>
    <property type="evidence" value="ECO:0007669"/>
    <property type="project" value="TreeGrafter"/>
</dbReference>
<dbReference type="InterPro" id="IPR029982">
    <property type="entry name" value="Kptn"/>
</dbReference>
<organism evidence="1 2">
    <name type="scientific">Clytia hemisphaerica</name>
    <dbReference type="NCBI Taxonomy" id="252671"/>
    <lineage>
        <taxon>Eukaryota</taxon>
        <taxon>Metazoa</taxon>
        <taxon>Cnidaria</taxon>
        <taxon>Hydrozoa</taxon>
        <taxon>Hydroidolina</taxon>
        <taxon>Leptothecata</taxon>
        <taxon>Obeliida</taxon>
        <taxon>Clytiidae</taxon>
        <taxon>Clytia</taxon>
    </lineage>
</organism>
<dbReference type="RefSeq" id="XP_066912009.1">
    <property type="nucleotide sequence ID" value="XM_067055908.1"/>
</dbReference>
<dbReference type="GO" id="GO:0030027">
    <property type="term" value="C:lamellipodium"/>
    <property type="evidence" value="ECO:0007669"/>
    <property type="project" value="TreeGrafter"/>
</dbReference>
<keyword evidence="2" id="KW-1185">Reference proteome</keyword>
<proteinExistence type="predicted"/>
<dbReference type="AlphaFoldDB" id="A0A7M5UAJ3"/>
<accession>A0A7M5UAJ3</accession>
<dbReference type="GO" id="GO:0007015">
    <property type="term" value="P:actin filament organization"/>
    <property type="evidence" value="ECO:0007669"/>
    <property type="project" value="InterPro"/>
</dbReference>
<dbReference type="InterPro" id="IPR028994">
    <property type="entry name" value="Integrin_alpha_N"/>
</dbReference>
<dbReference type="GO" id="GO:0034198">
    <property type="term" value="P:cellular response to amino acid starvation"/>
    <property type="evidence" value="ECO:0007669"/>
    <property type="project" value="TreeGrafter"/>
</dbReference>
<reference evidence="1" key="1">
    <citation type="submission" date="2021-01" db="UniProtKB">
        <authorList>
            <consortium name="EnsemblMetazoa"/>
        </authorList>
    </citation>
    <scope>IDENTIFICATION</scope>
</reference>
<evidence type="ECO:0000313" key="2">
    <source>
        <dbReference type="Proteomes" id="UP000594262"/>
    </source>
</evidence>
<dbReference type="SUPFAM" id="SSF69318">
    <property type="entry name" value="Integrin alpha N-terminal domain"/>
    <property type="match status" value="1"/>
</dbReference>
<evidence type="ECO:0008006" key="3">
    <source>
        <dbReference type="Google" id="ProtNLM"/>
    </source>
</evidence>
<dbReference type="Proteomes" id="UP000594262">
    <property type="component" value="Unplaced"/>
</dbReference>
<dbReference type="PANTHER" id="PTHR15435">
    <property type="entry name" value="KICSTOR COMPLEX PROTEIN KAPTIN"/>
    <property type="match status" value="1"/>
</dbReference>
<protein>
    <recommendedName>
        <fullName evidence="3">Kaptin</fullName>
    </recommendedName>
</protein>
<evidence type="ECO:0000313" key="1">
    <source>
        <dbReference type="EnsemblMetazoa" id="CLYHEMP008237.1"/>
    </source>
</evidence>
<dbReference type="EnsemblMetazoa" id="CLYHEMT008237.1">
    <property type="protein sequence ID" value="CLYHEMP008237.1"/>
    <property type="gene ID" value="CLYHEMG008237"/>
</dbReference>